<sequence length="108" mass="9211">MVGAAAGAVTGSAGAAGVIPGIGAFTPGMDGVSAGAAAAAGAAGVSPGKVAVIPGAAGAGSATLGALSGGVAPRAVARFCRICGALAAELISCCGMLGAGAGAGAGSA</sequence>
<reference evidence="3 4" key="1">
    <citation type="submission" date="2015-03" db="EMBL/GenBank/DDBJ databases">
        <authorList>
            <consortium name="Pathogen Informatics"/>
        </authorList>
    </citation>
    <scope>NUCLEOTIDE SEQUENCE [LARGE SCALE GENOMIC DNA]</scope>
    <source>
        <strain evidence="1 3">Bir 172</strain>
        <strain evidence="2 4">Bir 187</strain>
    </source>
</reference>
<evidence type="ECO:0000313" key="4">
    <source>
        <dbReference type="Proteomes" id="UP000049023"/>
    </source>
</evidence>
<organism evidence="1 3">
    <name type="scientific">Mycobacterium tuberculosis</name>
    <dbReference type="NCBI Taxonomy" id="1773"/>
    <lineage>
        <taxon>Bacteria</taxon>
        <taxon>Bacillati</taxon>
        <taxon>Actinomycetota</taxon>
        <taxon>Actinomycetes</taxon>
        <taxon>Mycobacteriales</taxon>
        <taxon>Mycobacteriaceae</taxon>
        <taxon>Mycobacterium</taxon>
        <taxon>Mycobacterium tuberculosis complex</taxon>
    </lineage>
</organism>
<evidence type="ECO:0000313" key="1">
    <source>
        <dbReference type="EMBL" id="CKR75129.1"/>
    </source>
</evidence>
<evidence type="ECO:0000313" key="2">
    <source>
        <dbReference type="EMBL" id="CKS91733.1"/>
    </source>
</evidence>
<dbReference type="AlphaFoldDB" id="A0A655G6L9"/>
<protein>
    <submittedName>
        <fullName evidence="1">Uncharacterized protein</fullName>
    </submittedName>
</protein>
<dbReference type="EMBL" id="CNFU01001032">
    <property type="protein sequence ID" value="CKS91733.1"/>
    <property type="molecule type" value="Genomic_DNA"/>
</dbReference>
<evidence type="ECO:0000313" key="3">
    <source>
        <dbReference type="Proteomes" id="UP000048948"/>
    </source>
</evidence>
<dbReference type="EMBL" id="CNGE01000063">
    <property type="protein sequence ID" value="CKR75129.1"/>
    <property type="molecule type" value="Genomic_DNA"/>
</dbReference>
<accession>A0A655G6L9</accession>
<proteinExistence type="predicted"/>
<dbReference type="Proteomes" id="UP000049023">
    <property type="component" value="Unassembled WGS sequence"/>
</dbReference>
<name>A0A655G6L9_MYCTX</name>
<gene>
    <name evidence="1" type="ORF">ERS027646_00586</name>
    <name evidence="2" type="ORF">ERS027661_03698</name>
</gene>
<dbReference type="Proteomes" id="UP000048948">
    <property type="component" value="Unassembled WGS sequence"/>
</dbReference>